<reference evidence="3 4" key="1">
    <citation type="submission" date="2016-03" db="EMBL/GenBank/DDBJ databases">
        <title>Genome sequence of Rhodococcus kyotonensis KB10.</title>
        <authorList>
            <person name="Jeong H."/>
            <person name="Hong C.E."/>
            <person name="Jo S.H."/>
            <person name="Park J.M."/>
        </authorList>
    </citation>
    <scope>NUCLEOTIDE SEQUENCE [LARGE SCALE GENOMIC DNA]</scope>
    <source>
        <strain evidence="3 4">KB10</strain>
    </source>
</reference>
<dbReference type="InterPro" id="IPR014729">
    <property type="entry name" value="Rossmann-like_a/b/a_fold"/>
</dbReference>
<dbReference type="GO" id="GO:0000270">
    <property type="term" value="P:peptidoglycan metabolic process"/>
    <property type="evidence" value="ECO:0007669"/>
    <property type="project" value="TreeGrafter"/>
</dbReference>
<comment type="caution">
    <text evidence="3">The sequence shown here is derived from an EMBL/GenBank/DDBJ whole genome shotgun (WGS) entry which is preliminary data.</text>
</comment>
<dbReference type="InterPro" id="IPR051599">
    <property type="entry name" value="Cell_Envelope_Assoc"/>
</dbReference>
<dbReference type="CDD" id="cd06259">
    <property type="entry name" value="YdcF-like"/>
    <property type="match status" value="1"/>
</dbReference>
<organism evidence="3 4">
    <name type="scientific">Rhodococcoides kyotonense</name>
    <dbReference type="NCBI Taxonomy" id="398843"/>
    <lineage>
        <taxon>Bacteria</taxon>
        <taxon>Bacillati</taxon>
        <taxon>Actinomycetota</taxon>
        <taxon>Actinomycetes</taxon>
        <taxon>Mycobacteriales</taxon>
        <taxon>Nocardiaceae</taxon>
        <taxon>Rhodococcoides</taxon>
    </lineage>
</organism>
<name>A0A177YP28_9NOCA</name>
<feature type="domain" description="DUF218" evidence="2">
    <location>
        <begin position="162"/>
        <end position="283"/>
    </location>
</feature>
<accession>A0A177YP28</accession>
<evidence type="ECO:0000313" key="4">
    <source>
        <dbReference type="Proteomes" id="UP000077519"/>
    </source>
</evidence>
<evidence type="ECO:0000313" key="3">
    <source>
        <dbReference type="EMBL" id="OAK57344.1"/>
    </source>
</evidence>
<dbReference type="AlphaFoldDB" id="A0A177YP28"/>
<dbReference type="Proteomes" id="UP000077519">
    <property type="component" value="Unassembled WGS sequence"/>
</dbReference>
<dbReference type="InterPro" id="IPR003848">
    <property type="entry name" value="DUF218"/>
</dbReference>
<evidence type="ECO:0000256" key="1">
    <source>
        <dbReference type="SAM" id="SignalP"/>
    </source>
</evidence>
<proteinExistence type="predicted"/>
<dbReference type="Pfam" id="PF02698">
    <property type="entry name" value="DUF218"/>
    <property type="match status" value="1"/>
</dbReference>
<feature type="chain" id="PRO_5008080002" description="DUF218 domain-containing protein" evidence="1">
    <location>
        <begin position="43"/>
        <end position="321"/>
    </location>
</feature>
<gene>
    <name evidence="3" type="ORF">A3K89_00570</name>
</gene>
<evidence type="ECO:0000259" key="2">
    <source>
        <dbReference type="Pfam" id="PF02698"/>
    </source>
</evidence>
<feature type="signal peptide" evidence="1">
    <location>
        <begin position="1"/>
        <end position="42"/>
    </location>
</feature>
<keyword evidence="1" id="KW-0732">Signal</keyword>
<sequence length="321" mass="33010">MADLRRRKEGRAVRISLSRTKIGVSAALSAAAVLASGGVASAEPAPPTPADARAIIESIAAPATPALYNSAQDNLVKGNYDVGFAALDALALAAPQDSNVPALQAFYRNAANDPRGRDAALERLGGLDPELHAAVERAIDIIATSAEAPVEWAPVYDGARTAIVVLGFGLADDGSMRDELIDRLTGAAAAATASPTSPVVVTGGNPRNGVAEGDAMRTWLIDNGVAAERIHVENRANSTPQNAVLTQPLLRDIGAQSVVLATSANHVRRSISDFAIAGSNVIGAVSLDPESIPEVPALGLDSRLGLTVDATKVVGIPRVYE</sequence>
<dbReference type="Gene3D" id="3.40.50.620">
    <property type="entry name" value="HUPs"/>
    <property type="match status" value="1"/>
</dbReference>
<dbReference type="GO" id="GO:0005886">
    <property type="term" value="C:plasma membrane"/>
    <property type="evidence" value="ECO:0007669"/>
    <property type="project" value="TreeGrafter"/>
</dbReference>
<keyword evidence="4" id="KW-1185">Reference proteome</keyword>
<dbReference type="GO" id="GO:0043164">
    <property type="term" value="P:Gram-negative-bacterium-type cell wall biogenesis"/>
    <property type="evidence" value="ECO:0007669"/>
    <property type="project" value="TreeGrafter"/>
</dbReference>
<dbReference type="EMBL" id="LVHI01000001">
    <property type="protein sequence ID" value="OAK57344.1"/>
    <property type="molecule type" value="Genomic_DNA"/>
</dbReference>
<protein>
    <recommendedName>
        <fullName evidence="2">DUF218 domain-containing protein</fullName>
    </recommendedName>
</protein>
<dbReference type="PANTHER" id="PTHR30336:SF4">
    <property type="entry name" value="ENVELOPE BIOGENESIS FACTOR ELYC"/>
    <property type="match status" value="1"/>
</dbReference>
<dbReference type="PANTHER" id="PTHR30336">
    <property type="entry name" value="INNER MEMBRANE PROTEIN, PROBABLE PERMEASE"/>
    <property type="match status" value="1"/>
</dbReference>